<evidence type="ECO:0000256" key="2">
    <source>
        <dbReference type="ARBA" id="ARBA00022475"/>
    </source>
</evidence>
<name>A0A7R8YZM3_HERIL</name>
<evidence type="ECO:0000256" key="4">
    <source>
        <dbReference type="ARBA" id="ARBA00022989"/>
    </source>
</evidence>
<feature type="transmembrane region" description="Helical" evidence="8">
    <location>
        <begin position="504"/>
        <end position="525"/>
    </location>
</feature>
<dbReference type="SUPFAM" id="SSF53850">
    <property type="entry name" value="Periplasmic binding protein-like II"/>
    <property type="match status" value="1"/>
</dbReference>
<dbReference type="InterPro" id="IPR056198">
    <property type="entry name" value="LBD_receptor"/>
</dbReference>
<dbReference type="Gene3D" id="1.10.287.70">
    <property type="match status" value="1"/>
</dbReference>
<dbReference type="InParanoid" id="A0A7R8YZM3"/>
<dbReference type="GO" id="GO:0005886">
    <property type="term" value="C:plasma membrane"/>
    <property type="evidence" value="ECO:0007669"/>
    <property type="project" value="UniProtKB-SubCell"/>
</dbReference>
<evidence type="ECO:0000313" key="11">
    <source>
        <dbReference type="Proteomes" id="UP000594454"/>
    </source>
</evidence>
<gene>
    <name evidence="10" type="ORF">HERILL_LOCUS13119</name>
</gene>
<accession>A0A7R8YZM3</accession>
<dbReference type="Proteomes" id="UP000594454">
    <property type="component" value="Chromosome 5"/>
</dbReference>
<dbReference type="Pfam" id="PF24061">
    <property type="entry name" value="LBD_receptor"/>
    <property type="match status" value="1"/>
</dbReference>
<protein>
    <recommendedName>
        <fullName evidence="9">Putative ionotropic receptor ligand binding domain-containing protein</fullName>
    </recommendedName>
</protein>
<evidence type="ECO:0000256" key="3">
    <source>
        <dbReference type="ARBA" id="ARBA00022692"/>
    </source>
</evidence>
<feature type="domain" description="Putative ionotropic receptor ligand binding" evidence="9">
    <location>
        <begin position="11"/>
        <end position="130"/>
    </location>
</feature>
<keyword evidence="11" id="KW-1185">Reference proteome</keyword>
<dbReference type="Gene3D" id="3.40.190.10">
    <property type="entry name" value="Periplasmic binding protein-like II"/>
    <property type="match status" value="1"/>
</dbReference>
<evidence type="ECO:0000256" key="1">
    <source>
        <dbReference type="ARBA" id="ARBA00004651"/>
    </source>
</evidence>
<keyword evidence="5 8" id="KW-0472">Membrane</keyword>
<evidence type="ECO:0000259" key="9">
    <source>
        <dbReference type="Pfam" id="PF24061"/>
    </source>
</evidence>
<dbReference type="AlphaFoldDB" id="A0A7R8YZM3"/>
<evidence type="ECO:0000313" key="10">
    <source>
        <dbReference type="EMBL" id="CAD7090651.1"/>
    </source>
</evidence>
<keyword evidence="7" id="KW-0325">Glycoprotein</keyword>
<evidence type="ECO:0000256" key="8">
    <source>
        <dbReference type="SAM" id="Phobius"/>
    </source>
</evidence>
<reference evidence="10 11" key="1">
    <citation type="submission" date="2020-11" db="EMBL/GenBank/DDBJ databases">
        <authorList>
            <person name="Wallbank WR R."/>
            <person name="Pardo Diaz C."/>
            <person name="Kozak K."/>
            <person name="Martin S."/>
            <person name="Jiggins C."/>
            <person name="Moest M."/>
            <person name="Warren A I."/>
            <person name="Generalovic N T."/>
            <person name="Byers J.R.P. K."/>
            <person name="Montejo-Kovacevich G."/>
            <person name="Yen C E."/>
        </authorList>
    </citation>
    <scope>NUCLEOTIDE SEQUENCE [LARGE SCALE GENOMIC DNA]</scope>
</reference>
<dbReference type="PANTHER" id="PTHR42643:SF30">
    <property type="entry name" value="IONOTROPIC RECEPTOR 40A-RELATED"/>
    <property type="match status" value="1"/>
</dbReference>
<keyword evidence="2" id="KW-1003">Cell membrane</keyword>
<dbReference type="OrthoDB" id="7739311at2759"/>
<feature type="transmembrane region" description="Helical" evidence="8">
    <location>
        <begin position="261"/>
        <end position="283"/>
    </location>
</feature>
<dbReference type="InterPro" id="IPR052192">
    <property type="entry name" value="Insect_Ionotropic_Sensory_Rcpt"/>
</dbReference>
<dbReference type="FunCoup" id="A0A7R8YZM3">
    <property type="interactions" value="40"/>
</dbReference>
<organism evidence="10 11">
    <name type="scientific">Hermetia illucens</name>
    <name type="common">Black soldier fly</name>
    <dbReference type="NCBI Taxonomy" id="343691"/>
    <lineage>
        <taxon>Eukaryota</taxon>
        <taxon>Metazoa</taxon>
        <taxon>Ecdysozoa</taxon>
        <taxon>Arthropoda</taxon>
        <taxon>Hexapoda</taxon>
        <taxon>Insecta</taxon>
        <taxon>Pterygota</taxon>
        <taxon>Neoptera</taxon>
        <taxon>Endopterygota</taxon>
        <taxon>Diptera</taxon>
        <taxon>Brachycera</taxon>
        <taxon>Stratiomyomorpha</taxon>
        <taxon>Stratiomyidae</taxon>
        <taxon>Hermetiinae</taxon>
        <taxon>Hermetia</taxon>
    </lineage>
</organism>
<evidence type="ECO:0000256" key="5">
    <source>
        <dbReference type="ARBA" id="ARBA00023136"/>
    </source>
</evidence>
<dbReference type="PANTHER" id="PTHR42643">
    <property type="entry name" value="IONOTROPIC RECEPTOR 20A-RELATED"/>
    <property type="match status" value="1"/>
</dbReference>
<sequence>MFCIEQSDYIEHYQRAYNVLIVDTYESFMRLYRGMNETTFVLEGLFIVVITNTSSGSLDTMRKIFQRFWKISVVDVTLITQRKFGDVIDFYTYFPFTDTHCREVVPIAINSFKEGSFEKNVTIFPTKLDNFHGCPLNVVTWQLMPFVSLTHFNNGSIFPDGIDGKLLRVLSQIRNFSISIQIPQGDSKRGEVFKNGTATGAIQMIMEGDGDFTICGYGTTTERALHMSATVSYLSADMVFAVSLRAPYSSFEKLFFPFDPLVWTLIFTTLMVGLVVTTVLKLFGEKYLEFVAGQQNRSPNTHMLSIFLGGNIPNTPQRNFARTLLILWISVTIVVRSSYQGSMYKYLQSREVPKKERSPEQLVNDSYKIYFWGHHTFIVDTMQLNEDQYVLMEGDTLKYYKLLYEPGFKGLILDTEFGVLYNNALNRNKPTIRPLEKHMFAFPMTIFCKKNSYFPKAFDGALLNFIGSGLVLKWAAEILNRSYDDAKLLNTEHKSISYRDLEGCFQICGVLAATSTLIFIVEINAMRWKYSKRLMDFFTY</sequence>
<dbReference type="EMBL" id="LR899013">
    <property type="protein sequence ID" value="CAD7090651.1"/>
    <property type="molecule type" value="Genomic_DNA"/>
</dbReference>
<keyword evidence="4 8" id="KW-1133">Transmembrane helix</keyword>
<evidence type="ECO:0000256" key="7">
    <source>
        <dbReference type="ARBA" id="ARBA00023180"/>
    </source>
</evidence>
<feature type="transmembrane region" description="Helical" evidence="8">
    <location>
        <begin position="457"/>
        <end position="476"/>
    </location>
</feature>
<proteinExistence type="predicted"/>
<dbReference type="OMA" id="IVEINAM"/>
<comment type="subcellular location">
    <subcellularLocation>
        <location evidence="1">Cell membrane</location>
        <topology evidence="1">Multi-pass membrane protein</topology>
    </subcellularLocation>
</comment>
<keyword evidence="6" id="KW-0675">Receptor</keyword>
<evidence type="ECO:0000256" key="6">
    <source>
        <dbReference type="ARBA" id="ARBA00023170"/>
    </source>
</evidence>
<keyword evidence="3 8" id="KW-0812">Transmembrane</keyword>